<dbReference type="RefSeq" id="WP_110305311.1">
    <property type="nucleotide sequence ID" value="NZ_QJHK01000002.1"/>
</dbReference>
<proteinExistence type="predicted"/>
<protein>
    <recommendedName>
        <fullName evidence="3">DUF5655 domain-containing protein</fullName>
    </recommendedName>
</protein>
<dbReference type="GO" id="GO:0003676">
    <property type="term" value="F:nucleic acid binding"/>
    <property type="evidence" value="ECO:0007669"/>
    <property type="project" value="InterPro"/>
</dbReference>
<organism evidence="1 2">
    <name type="scientific">Flavobacterium cheongpyeongense</name>
    <dbReference type="NCBI Taxonomy" id="2212651"/>
    <lineage>
        <taxon>Bacteria</taxon>
        <taxon>Pseudomonadati</taxon>
        <taxon>Bacteroidota</taxon>
        <taxon>Flavobacteriia</taxon>
        <taxon>Flavobacteriales</taxon>
        <taxon>Flavobacteriaceae</taxon>
        <taxon>Flavobacterium</taxon>
    </lineage>
</organism>
<name>A0A2V4BX87_9FLAO</name>
<accession>A0A2V4BX87</accession>
<reference evidence="1 2" key="1">
    <citation type="submission" date="2018-05" db="EMBL/GenBank/DDBJ databases">
        <title>Flavobacterium sp. strain IMCC34759, incomplete genome.</title>
        <authorList>
            <person name="Joung Y."/>
            <person name="Cho J."/>
        </authorList>
    </citation>
    <scope>NUCLEOTIDE SEQUENCE [LARGE SCALE GENOMIC DNA]</scope>
    <source>
        <strain evidence="1 2">IMCC34759</strain>
    </source>
</reference>
<dbReference type="EMBL" id="QJHK01000002">
    <property type="protein sequence ID" value="PXY42340.1"/>
    <property type="molecule type" value="Genomic_DNA"/>
</dbReference>
<sequence length="319" mass="37075">MIKLYSTSNKKILEIVNKSEAELNKFISQNWEAFFPQYLFIKSEFSVEGNVRSKGTSGRIDILAFNPISNKFVVFELKKDKDKNIRNQVSDYKDYIEDNFSQIYLMSLQKYKAPLPLFDKISQDSIEVVMIAKSYSSTDIERVKKSTSKNLTTLIRYMWFENELLLIDYINNDPDDLIEKENAEKLKKIKNIIENKKSLYADVESFLFGKEEAQRLFKIFYEALNKIGKTKLLVQASKIKVELNNQTFSVIGYAGKTGRKCYLVINTNIDKVIDLGKIVDDRVRPNQKKKGSIGSERYEVFLTTEQELMKFISIIENSI</sequence>
<evidence type="ECO:0008006" key="3">
    <source>
        <dbReference type="Google" id="ProtNLM"/>
    </source>
</evidence>
<evidence type="ECO:0000313" key="1">
    <source>
        <dbReference type="EMBL" id="PXY42340.1"/>
    </source>
</evidence>
<dbReference type="InterPro" id="IPR011856">
    <property type="entry name" value="tRNA_endonuc-like_dom_sf"/>
</dbReference>
<comment type="caution">
    <text evidence="1">The sequence shown here is derived from an EMBL/GenBank/DDBJ whole genome shotgun (WGS) entry which is preliminary data.</text>
</comment>
<keyword evidence="2" id="KW-1185">Reference proteome</keyword>
<dbReference type="AlphaFoldDB" id="A0A2V4BX87"/>
<dbReference type="Proteomes" id="UP000247903">
    <property type="component" value="Unassembled WGS sequence"/>
</dbReference>
<dbReference type="OrthoDB" id="976029at2"/>
<gene>
    <name evidence="1" type="ORF">DMB65_03675</name>
</gene>
<evidence type="ECO:0000313" key="2">
    <source>
        <dbReference type="Proteomes" id="UP000247903"/>
    </source>
</evidence>
<dbReference type="Gene3D" id="3.40.1350.10">
    <property type="match status" value="1"/>
</dbReference>